<reference evidence="14 15" key="1">
    <citation type="submission" date="2019-04" db="EMBL/GenBank/DDBJ databases">
        <title>An improved genome assembly and genetic linkage map for asparagus bean, Vigna unguiculata ssp. sesquipedialis.</title>
        <authorList>
            <person name="Xia Q."/>
            <person name="Zhang R."/>
            <person name="Dong Y."/>
        </authorList>
    </citation>
    <scope>NUCLEOTIDE SEQUENCE [LARGE SCALE GENOMIC DNA]</scope>
    <source>
        <tissue evidence="14">Leaf</tissue>
    </source>
</reference>
<dbReference type="Pfam" id="PF03351">
    <property type="entry name" value="DOMON"/>
    <property type="match status" value="1"/>
</dbReference>
<dbReference type="SMART" id="SM00664">
    <property type="entry name" value="DoH"/>
    <property type="match status" value="2"/>
</dbReference>
<dbReference type="Pfam" id="PF25489">
    <property type="entry name" value="At5g54830"/>
    <property type="match status" value="1"/>
</dbReference>
<dbReference type="PANTHER" id="PTHR47281">
    <property type="entry name" value="OS09G0557700 PROTEIN"/>
    <property type="match status" value="1"/>
</dbReference>
<dbReference type="InterPro" id="IPR057443">
    <property type="entry name" value="At5g54830-like"/>
</dbReference>
<proteinExistence type="predicted"/>
<dbReference type="PRINTS" id="PR00080">
    <property type="entry name" value="SDRFAMILY"/>
</dbReference>
<feature type="compositionally biased region" description="Basic and acidic residues" evidence="8">
    <location>
        <begin position="1252"/>
        <end position="1261"/>
    </location>
</feature>
<evidence type="ECO:0000256" key="4">
    <source>
        <dbReference type="ARBA" id="ARBA00022857"/>
    </source>
</evidence>
<gene>
    <name evidence="14" type="ORF">DEO72_LG2g4997</name>
</gene>
<dbReference type="SMART" id="SM00686">
    <property type="entry name" value="DM13"/>
    <property type="match status" value="1"/>
</dbReference>
<evidence type="ECO:0000259" key="11">
    <source>
        <dbReference type="PROSITE" id="PS50836"/>
    </source>
</evidence>
<dbReference type="InterPro" id="IPR045266">
    <property type="entry name" value="DOH_DOMON"/>
</dbReference>
<feature type="transmembrane region" description="Helical" evidence="9">
    <location>
        <begin position="1284"/>
        <end position="1307"/>
    </location>
</feature>
<evidence type="ECO:0000256" key="7">
    <source>
        <dbReference type="ARBA" id="ARBA00023136"/>
    </source>
</evidence>
<feature type="signal peptide" evidence="10">
    <location>
        <begin position="1"/>
        <end position="22"/>
    </location>
</feature>
<dbReference type="Pfam" id="PF00106">
    <property type="entry name" value="adh_short"/>
    <property type="match status" value="1"/>
</dbReference>
<feature type="domain" description="Cytochrome b561" evidence="12">
    <location>
        <begin position="626"/>
        <end position="823"/>
    </location>
</feature>
<accession>A0A4D6L7Y7</accession>
<evidence type="ECO:0000256" key="3">
    <source>
        <dbReference type="ARBA" id="ARBA00022692"/>
    </source>
</evidence>
<dbReference type="InterPro" id="IPR036291">
    <property type="entry name" value="NAD(P)-bd_dom_sf"/>
</dbReference>
<dbReference type="Proteomes" id="UP000501690">
    <property type="component" value="Linkage Group LG2"/>
</dbReference>
<dbReference type="GO" id="GO:0004175">
    <property type="term" value="F:endopeptidase activity"/>
    <property type="evidence" value="ECO:0007669"/>
    <property type="project" value="UniProtKB-ARBA"/>
</dbReference>
<feature type="transmembrane region" description="Helical" evidence="9">
    <location>
        <begin position="991"/>
        <end position="1010"/>
    </location>
</feature>
<dbReference type="PROSITE" id="PS50939">
    <property type="entry name" value="CYTOCHROME_B561"/>
    <property type="match status" value="1"/>
</dbReference>
<keyword evidence="5" id="KW-0249">Electron transport</keyword>
<keyword evidence="7 9" id="KW-0472">Membrane</keyword>
<dbReference type="EMBL" id="CP039346">
    <property type="protein sequence ID" value="QCD84642.1"/>
    <property type="molecule type" value="Genomic_DNA"/>
</dbReference>
<dbReference type="GO" id="GO:0080120">
    <property type="term" value="P:CAAX-box protein maturation"/>
    <property type="evidence" value="ECO:0007669"/>
    <property type="project" value="UniProtKB-ARBA"/>
</dbReference>
<dbReference type="Pfam" id="PF02517">
    <property type="entry name" value="Rce1-like"/>
    <property type="match status" value="1"/>
</dbReference>
<dbReference type="Gene3D" id="3.40.50.720">
    <property type="entry name" value="NAD(P)-binding Rossmann-like Domain"/>
    <property type="match status" value="1"/>
</dbReference>
<evidence type="ECO:0000313" key="14">
    <source>
        <dbReference type="EMBL" id="QCD84642.1"/>
    </source>
</evidence>
<dbReference type="InterPro" id="IPR002347">
    <property type="entry name" value="SDR_fam"/>
</dbReference>
<dbReference type="PRINTS" id="PR00081">
    <property type="entry name" value="GDHRDH"/>
</dbReference>
<feature type="region of interest" description="Disordered" evidence="8">
    <location>
        <begin position="1237"/>
        <end position="1261"/>
    </location>
</feature>
<dbReference type="InterPro" id="IPR019545">
    <property type="entry name" value="DM13_domain"/>
</dbReference>
<sequence>MLRKSLFLFLFHLLSLLFFGYADPARNCTRNSPVVGSESVFEMVQHQVRGSLKITDDCSFRVSQFDMLPGSDVHWWGAQGPGFDNLTKGFIVSEAGLSGTYKNSSFNVSLMSNVTWGMINVLAIWDRANASDFGHVVLRKEASAKPPPTVFDNCKVLSKKFRLRWSLNVSEDSLEIGLEAAIGITDFMAFGWADPSAEDSDLMIGGDIAVAGFKEDGLPFVDDFFITKYSECVKNGDGVVQGVCPDSAYEGPSGVGLANHSMLVYGHRKDGVTFVRYQWHLSKVDANYDRPVNHSANMKVIWALGPIKPPDSISPYYLPQNHGPENYGHLVLNVSEHVNDCTGPLDAEDKEDQDIIIADANVPLVVTSAPAMHYPNPPNPDKVLYINKKEAPVLRVERGVPVKFSIQAGHDVALYITSDPLGGNATTRNLTETIYAGGPDAHGVQASPTELIWAPDRNTPDHIYYHSLYDQKMGWRVEVVDGGLSDMYNNSVNLDDQQVTFFWTLSKHSISIAARGEKKSGYIAVGFGSGMVNSFVYVGWMDDTGIGHVNSYWIDGKDASSIHRTRENLTHVRCKTENGIITWEFTRPLDPSCKREKRVECKNIIDPTTPLKVVWAVGAKWSSDRLTNRNMHSSTSNRPIRVHLMRGSAEAEQDLLPVLAVHGFMMFVAWGILFPGGILATRYLKHLKGDGWFRIHVYLQYSGLIIVLLALLFAVAELRGFYVRSTHVKFGLASIFFACIQPVNAFVRPQKPANGEQAPFKRVIWEYFHAFAGRCAIVVGIAALFTGMKHLGDRYDVENVRGLNWAMAIWFLVGALIVIYLEHQERQRIKKQVSAKSNWVFGNIEEDDSVDLLSSTRTTADKESLPSGRMEVQRNQTLQGESFFRGSIIEILEEKAGLLTLYMATLSLTLLNCASTVENPHTTFSSSFTTLSRRSRYSTCSFAKKSLRKSIRDEPEASGDILDDKFVQNDNLDTSLNPAAKNSNPFPSRSAVLQACIITSGLIAALGLVIRQLSHVASVEGLPVLDCSTEVSFGFELWHLELITGLVVLISSCRYLLLKTWPNFAESSEAANQQVLSSLQPLDYIVVAFLPGISEELLFRGAILPLLGTNWNSIGIAALIFGVLHLGNGRKHSFAIWATFVGLAYGYATILSSSVAVPMASHAVNNLIGGILWRYTNWVTTVRTKASILMASHLSLHVQYEQEGRPLPKFGEWDVNDPASAEGFTVIFNKARDDKKTGAGSVRVQSQRRNNSRKDEDKTAKENSISKKMVIAAAAACNRVDKCVLIISGLGFIVTLHLLLSLSAWIFRTFFRSEKNLIRTYGSWALVTGATDGIGKAFACQLAQRGLNLILVSRTSQKLEAVAREIQAKSPTARVKLVAMDFACGDLSEGLRRVEEASEGLDVGVLVNNVGVTYPNAMFFDEVEESVWRKIVRVNVEGTTKVTKCVLRGMLERRKGAIVNIGSGAAVVLPSHPLFTVYAATKAYVDQFSRSLYVEYGQYGIHVQCQVPLYVATKMVSRVACIERDSLFIPTAEAYARAAIGEIGYKPKCIPYWAHSVQGFFAHFIPHPLLDAWRFSVGIRRRNNQKTVTSDVKSTFSGHVKAIK</sequence>
<dbReference type="CDD" id="cd05356">
    <property type="entry name" value="17beta-HSD1_like_SDR_c"/>
    <property type="match status" value="1"/>
</dbReference>
<dbReference type="Pfam" id="PF10517">
    <property type="entry name" value="DM13"/>
    <property type="match status" value="1"/>
</dbReference>
<evidence type="ECO:0000256" key="1">
    <source>
        <dbReference type="ARBA" id="ARBA00004370"/>
    </source>
</evidence>
<feature type="transmembrane region" description="Helical" evidence="9">
    <location>
        <begin position="695"/>
        <end position="716"/>
    </location>
</feature>
<feature type="domain" description="DOMON" evidence="11">
    <location>
        <begin position="159"/>
        <end position="305"/>
    </location>
</feature>
<keyword evidence="15" id="KW-1185">Reference proteome</keyword>
<feature type="transmembrane region" description="Helical" evidence="9">
    <location>
        <begin position="805"/>
        <end position="821"/>
    </location>
</feature>
<evidence type="ECO:0000256" key="6">
    <source>
        <dbReference type="ARBA" id="ARBA00022989"/>
    </source>
</evidence>
<feature type="transmembrane region" description="Helical" evidence="9">
    <location>
        <begin position="655"/>
        <end position="674"/>
    </location>
</feature>
<dbReference type="CDD" id="cd08760">
    <property type="entry name" value="Cyt_b561_FRRS1_like"/>
    <property type="match status" value="1"/>
</dbReference>
<organism evidence="14 15">
    <name type="scientific">Vigna unguiculata</name>
    <name type="common">Cowpea</name>
    <dbReference type="NCBI Taxonomy" id="3917"/>
    <lineage>
        <taxon>Eukaryota</taxon>
        <taxon>Viridiplantae</taxon>
        <taxon>Streptophyta</taxon>
        <taxon>Embryophyta</taxon>
        <taxon>Tracheophyta</taxon>
        <taxon>Spermatophyta</taxon>
        <taxon>Magnoliopsida</taxon>
        <taxon>eudicotyledons</taxon>
        <taxon>Gunneridae</taxon>
        <taxon>Pentapetalae</taxon>
        <taxon>rosids</taxon>
        <taxon>fabids</taxon>
        <taxon>Fabales</taxon>
        <taxon>Fabaceae</taxon>
        <taxon>Papilionoideae</taxon>
        <taxon>50 kb inversion clade</taxon>
        <taxon>NPAAA clade</taxon>
        <taxon>indigoferoid/millettioid clade</taxon>
        <taxon>Phaseoleae</taxon>
        <taxon>Vigna</taxon>
    </lineage>
</organism>
<evidence type="ECO:0000256" key="9">
    <source>
        <dbReference type="SAM" id="Phobius"/>
    </source>
</evidence>
<dbReference type="InterPro" id="IPR003675">
    <property type="entry name" value="Rce1/LyrA-like_dom"/>
</dbReference>
<feature type="transmembrane region" description="Helical" evidence="9">
    <location>
        <begin position="1038"/>
        <end position="1057"/>
    </location>
</feature>
<dbReference type="InterPro" id="IPR005018">
    <property type="entry name" value="DOMON_domain"/>
</dbReference>
<feature type="domain" description="DM13" evidence="13">
    <location>
        <begin position="35"/>
        <end position="139"/>
    </location>
</feature>
<feature type="transmembrane region" description="Helical" evidence="9">
    <location>
        <begin position="1134"/>
        <end position="1157"/>
    </location>
</feature>
<evidence type="ECO:0000313" key="15">
    <source>
        <dbReference type="Proteomes" id="UP000501690"/>
    </source>
</evidence>
<protein>
    <submittedName>
        <fullName evidence="14">Beta-keto reductase</fullName>
    </submittedName>
</protein>
<feature type="chain" id="PRO_5020041529" evidence="10">
    <location>
        <begin position="23"/>
        <end position="1604"/>
    </location>
</feature>
<dbReference type="Gene3D" id="1.20.120.1770">
    <property type="match status" value="1"/>
</dbReference>
<feature type="transmembrane region" description="Helical" evidence="9">
    <location>
        <begin position="1109"/>
        <end position="1127"/>
    </location>
</feature>
<dbReference type="InterPro" id="IPR006593">
    <property type="entry name" value="Cyt_b561/ferric_Rdtase_TM"/>
</dbReference>
<evidence type="ECO:0000256" key="8">
    <source>
        <dbReference type="SAM" id="MobiDB-lite"/>
    </source>
</evidence>
<evidence type="ECO:0000256" key="5">
    <source>
        <dbReference type="ARBA" id="ARBA00022982"/>
    </source>
</evidence>
<dbReference type="CDD" id="cd09631">
    <property type="entry name" value="DOMON_DOH"/>
    <property type="match status" value="2"/>
</dbReference>
<keyword evidence="2" id="KW-0813">Transport</keyword>
<dbReference type="Pfam" id="PF03188">
    <property type="entry name" value="Cytochrom_B561"/>
    <property type="match status" value="1"/>
</dbReference>
<dbReference type="InterPro" id="IPR008700">
    <property type="entry name" value="TypeIII_avirulence_cleave"/>
</dbReference>
<keyword evidence="3 9" id="KW-0812">Transmembrane</keyword>
<dbReference type="SMART" id="SM00665">
    <property type="entry name" value="B561"/>
    <property type="match status" value="1"/>
</dbReference>
<dbReference type="FunFam" id="3.40.50.720:FF:000137">
    <property type="entry name" value="Hydroxysteroid (17-beta) dehydrogenase 3"/>
    <property type="match status" value="1"/>
</dbReference>
<keyword evidence="4" id="KW-0521">NADP</keyword>
<keyword evidence="10" id="KW-0732">Signal</keyword>
<feature type="transmembrane region" description="Helical" evidence="9">
    <location>
        <begin position="767"/>
        <end position="785"/>
    </location>
</feature>
<dbReference type="SUPFAM" id="SSF49344">
    <property type="entry name" value="CBD9-like"/>
    <property type="match status" value="1"/>
</dbReference>
<dbReference type="PROSITE" id="PS51549">
    <property type="entry name" value="DM13"/>
    <property type="match status" value="1"/>
</dbReference>
<evidence type="ECO:0000259" key="12">
    <source>
        <dbReference type="PROSITE" id="PS50939"/>
    </source>
</evidence>
<dbReference type="InterPro" id="IPR045879">
    <property type="entry name" value="B561A"/>
</dbReference>
<comment type="subcellular location">
    <subcellularLocation>
        <location evidence="1">Membrane</location>
    </subcellularLocation>
</comment>
<dbReference type="Pfam" id="PF05627">
    <property type="entry name" value="AvrRpt-cleavage"/>
    <property type="match status" value="1"/>
</dbReference>
<dbReference type="SUPFAM" id="SSF51735">
    <property type="entry name" value="NAD(P)-binding Rossmann-fold domains"/>
    <property type="match status" value="1"/>
</dbReference>
<feature type="domain" description="DOMON" evidence="11">
    <location>
        <begin position="497"/>
        <end position="618"/>
    </location>
</feature>
<dbReference type="GO" id="GO:0016020">
    <property type="term" value="C:membrane"/>
    <property type="evidence" value="ECO:0007669"/>
    <property type="project" value="UniProtKB-SubCell"/>
</dbReference>
<keyword evidence="6 9" id="KW-1133">Transmembrane helix</keyword>
<evidence type="ECO:0000256" key="10">
    <source>
        <dbReference type="SAM" id="SignalP"/>
    </source>
</evidence>
<evidence type="ECO:0000259" key="13">
    <source>
        <dbReference type="PROSITE" id="PS51549"/>
    </source>
</evidence>
<dbReference type="PROSITE" id="PS50836">
    <property type="entry name" value="DOMON"/>
    <property type="match status" value="2"/>
</dbReference>
<name>A0A4D6L7Y7_VIGUN</name>
<evidence type="ECO:0000256" key="2">
    <source>
        <dbReference type="ARBA" id="ARBA00022448"/>
    </source>
</evidence>
<feature type="transmembrane region" description="Helical" evidence="9">
    <location>
        <begin position="728"/>
        <end position="747"/>
    </location>
</feature>
<dbReference type="PANTHER" id="PTHR47281:SF1">
    <property type="entry name" value="OS09G0557700 PROTEIN"/>
    <property type="match status" value="1"/>
</dbReference>